<gene>
    <name evidence="2" type="ORF">RhiirC2_719458</name>
</gene>
<accession>A0A2N1ME83</accession>
<dbReference type="EMBL" id="LLXL01002791">
    <property type="protein sequence ID" value="PKK59948.1"/>
    <property type="molecule type" value="Genomic_DNA"/>
</dbReference>
<dbReference type="SUPFAM" id="SSF53098">
    <property type="entry name" value="Ribonuclease H-like"/>
    <property type="match status" value="1"/>
</dbReference>
<dbReference type="GO" id="GO:0003676">
    <property type="term" value="F:nucleic acid binding"/>
    <property type="evidence" value="ECO:0007669"/>
    <property type="project" value="InterPro"/>
</dbReference>
<reference evidence="2 3" key="1">
    <citation type="submission" date="2016-04" db="EMBL/GenBank/DDBJ databases">
        <title>Genome analyses suggest a sexual origin of heterokaryosis in a supposedly ancient asexual fungus.</title>
        <authorList>
            <person name="Ropars J."/>
            <person name="Sedzielewska K."/>
            <person name="Noel J."/>
            <person name="Charron P."/>
            <person name="Farinelli L."/>
            <person name="Marton T."/>
            <person name="Kruger M."/>
            <person name="Pelin A."/>
            <person name="Brachmann A."/>
            <person name="Corradi N."/>
        </authorList>
    </citation>
    <scope>NUCLEOTIDE SEQUENCE [LARGE SCALE GENOMIC DNA]</scope>
    <source>
        <strain evidence="2 3">C2</strain>
    </source>
</reference>
<dbReference type="InterPro" id="IPR036397">
    <property type="entry name" value="RNaseH_sf"/>
</dbReference>
<organism evidence="2 3">
    <name type="scientific">Rhizophagus irregularis</name>
    <dbReference type="NCBI Taxonomy" id="588596"/>
    <lineage>
        <taxon>Eukaryota</taxon>
        <taxon>Fungi</taxon>
        <taxon>Fungi incertae sedis</taxon>
        <taxon>Mucoromycota</taxon>
        <taxon>Glomeromycotina</taxon>
        <taxon>Glomeromycetes</taxon>
        <taxon>Glomerales</taxon>
        <taxon>Glomeraceae</taxon>
        <taxon>Rhizophagus</taxon>
    </lineage>
</organism>
<sequence>MPHDKVGNQVYKYREVIKDIATRFQSSFALTDKTASQMAKVIQKIYNDLKCSLSWPKVLIVDKGTKFMGECRDLLLRHGVRIQYAKFKRSVAITERDHQEFEKHAFFRQDAVDLHLPLTDRSRVWVIGLCINDDKHNDSLTKLIRMSPNKVIKRAIKGGKIIARPSVKHRKPVGYNEPLLSNYTKVRHLLESGELEGGKRRVTDCNWSPEVLRLIHI</sequence>
<dbReference type="PROSITE" id="PS50994">
    <property type="entry name" value="INTEGRASE"/>
    <property type="match status" value="1"/>
</dbReference>
<evidence type="ECO:0000313" key="2">
    <source>
        <dbReference type="EMBL" id="PKK59948.1"/>
    </source>
</evidence>
<dbReference type="InterPro" id="IPR001584">
    <property type="entry name" value="Integrase_cat-core"/>
</dbReference>
<evidence type="ECO:0000313" key="3">
    <source>
        <dbReference type="Proteomes" id="UP000233469"/>
    </source>
</evidence>
<evidence type="ECO:0000259" key="1">
    <source>
        <dbReference type="PROSITE" id="PS50994"/>
    </source>
</evidence>
<dbReference type="Gene3D" id="3.30.420.10">
    <property type="entry name" value="Ribonuclease H-like superfamily/Ribonuclease H"/>
    <property type="match status" value="1"/>
</dbReference>
<dbReference type="InterPro" id="IPR012337">
    <property type="entry name" value="RNaseH-like_sf"/>
</dbReference>
<dbReference type="GO" id="GO:0005634">
    <property type="term" value="C:nucleus"/>
    <property type="evidence" value="ECO:0007669"/>
    <property type="project" value="UniProtKB-ARBA"/>
</dbReference>
<proteinExistence type="predicted"/>
<dbReference type="VEuPathDB" id="FungiDB:RhiirA1_474759"/>
<dbReference type="Proteomes" id="UP000233469">
    <property type="component" value="Unassembled WGS sequence"/>
</dbReference>
<comment type="caution">
    <text evidence="2">The sequence shown here is derived from an EMBL/GenBank/DDBJ whole genome shotgun (WGS) entry which is preliminary data.</text>
</comment>
<reference evidence="2 3" key="2">
    <citation type="submission" date="2017-10" db="EMBL/GenBank/DDBJ databases">
        <title>Extensive intraspecific genome diversity in a model arbuscular mycorrhizal fungus.</title>
        <authorList>
            <person name="Chen E.C.H."/>
            <person name="Morin E."/>
            <person name="Baudet D."/>
            <person name="Noel J."/>
            <person name="Ndikumana S."/>
            <person name="Charron P."/>
            <person name="St-Onge C."/>
            <person name="Giorgi J."/>
            <person name="Grigoriev I.V."/>
            <person name="Roux C."/>
            <person name="Martin F.M."/>
            <person name="Corradi N."/>
        </authorList>
    </citation>
    <scope>NUCLEOTIDE SEQUENCE [LARGE SCALE GENOMIC DNA]</scope>
    <source>
        <strain evidence="2 3">C2</strain>
    </source>
</reference>
<name>A0A2N1ME83_9GLOM</name>
<protein>
    <recommendedName>
        <fullName evidence="1">Integrase catalytic domain-containing protein</fullName>
    </recommendedName>
</protein>
<dbReference type="AlphaFoldDB" id="A0A2N1ME83"/>
<dbReference type="VEuPathDB" id="FungiDB:FUN_007212"/>
<feature type="domain" description="Integrase catalytic" evidence="1">
    <location>
        <begin position="1"/>
        <end position="156"/>
    </location>
</feature>
<dbReference type="GO" id="GO:0015074">
    <property type="term" value="P:DNA integration"/>
    <property type="evidence" value="ECO:0007669"/>
    <property type="project" value="InterPro"/>
</dbReference>